<dbReference type="FunFam" id="3.40.30.10:FF:000077">
    <property type="entry name" value="Protein disulfide-isomerase"/>
    <property type="match status" value="1"/>
</dbReference>
<dbReference type="PANTHER" id="PTHR18929:SF132">
    <property type="entry name" value="PROTEIN DISULFIDE-ISOMERASE A3"/>
    <property type="match status" value="1"/>
</dbReference>
<dbReference type="VEuPathDB" id="VectorBase:AAEL001432"/>
<evidence type="ECO:0000256" key="2">
    <source>
        <dbReference type="ARBA" id="ARBA00004319"/>
    </source>
</evidence>
<comment type="subcellular location">
    <subcellularLocation>
        <location evidence="2">Endoplasmic reticulum lumen</location>
    </subcellularLocation>
</comment>
<evidence type="ECO:0000256" key="6">
    <source>
        <dbReference type="ARBA" id="ARBA00022737"/>
    </source>
</evidence>
<evidence type="ECO:0000256" key="8">
    <source>
        <dbReference type="ARBA" id="ARBA00023157"/>
    </source>
</evidence>
<dbReference type="Proteomes" id="UP000008820">
    <property type="component" value="Chromosome 2"/>
</dbReference>
<evidence type="ECO:0000256" key="5">
    <source>
        <dbReference type="ARBA" id="ARBA00022729"/>
    </source>
</evidence>
<dbReference type="GO" id="GO:0006457">
    <property type="term" value="P:protein folding"/>
    <property type="evidence" value="ECO:0007669"/>
    <property type="project" value="TreeGrafter"/>
</dbReference>
<dbReference type="PROSITE" id="PS00194">
    <property type="entry name" value="THIOREDOXIN_1"/>
    <property type="match status" value="2"/>
</dbReference>
<comment type="catalytic activity">
    <reaction evidence="1 12">
        <text>Catalyzes the rearrangement of -S-S- bonds in proteins.</text>
        <dbReference type="EC" id="5.3.4.1"/>
    </reaction>
</comment>
<dbReference type="SUPFAM" id="SSF52833">
    <property type="entry name" value="Thioredoxin-like"/>
    <property type="match status" value="4"/>
</dbReference>
<evidence type="ECO:0000256" key="11">
    <source>
        <dbReference type="RuleBase" id="RU004208"/>
    </source>
</evidence>
<feature type="signal peptide" evidence="12">
    <location>
        <begin position="1"/>
        <end position="24"/>
    </location>
</feature>
<dbReference type="GO" id="GO:0003756">
    <property type="term" value="F:protein disulfide isomerase activity"/>
    <property type="evidence" value="ECO:0007669"/>
    <property type="project" value="UniProtKB-EC"/>
</dbReference>
<name>A0A1S4EYS5_AEDAE</name>
<evidence type="ECO:0000313" key="13">
    <source>
        <dbReference type="EnsemblMetazoa" id="AAEL001432-PA"/>
    </source>
</evidence>
<dbReference type="InterPro" id="IPR036249">
    <property type="entry name" value="Thioredoxin-like_sf"/>
</dbReference>
<dbReference type="PROSITE" id="PS51352">
    <property type="entry name" value="THIOREDOXIN_2"/>
    <property type="match status" value="2"/>
</dbReference>
<reference evidence="13 14" key="1">
    <citation type="submission" date="2017-06" db="EMBL/GenBank/DDBJ databases">
        <title>Aedes aegypti genome working group (AGWG) sequencing and assembly.</title>
        <authorList>
            <consortium name="Aedes aegypti Genome Working Group (AGWG)"/>
            <person name="Matthews B.J."/>
        </authorList>
    </citation>
    <scope>NUCLEOTIDE SEQUENCE [LARGE SCALE GENOMIC DNA]</scope>
    <source>
        <strain evidence="13 14">LVP_AGWG</strain>
    </source>
</reference>
<dbReference type="GO" id="GO:0005788">
    <property type="term" value="C:endoplasmic reticulum lumen"/>
    <property type="evidence" value="ECO:0007669"/>
    <property type="project" value="UniProtKB-SubCell"/>
</dbReference>
<dbReference type="NCBIfam" id="TIGR01126">
    <property type="entry name" value="pdi_dom"/>
    <property type="match status" value="2"/>
</dbReference>
<comment type="similarity">
    <text evidence="3 11">Belongs to the protein disulfide isomerase family.</text>
</comment>
<dbReference type="FunCoup" id="A0A1S4EYS5">
    <property type="interactions" value="1535"/>
</dbReference>
<dbReference type="Pfam" id="PF13848">
    <property type="entry name" value="Thioredoxin_6"/>
    <property type="match status" value="1"/>
</dbReference>
<reference evidence="13" key="2">
    <citation type="submission" date="2020-05" db="UniProtKB">
        <authorList>
            <consortium name="EnsemblMetazoa"/>
        </authorList>
    </citation>
    <scope>IDENTIFICATION</scope>
    <source>
        <strain evidence="13">LVP_AGWG</strain>
    </source>
</reference>
<dbReference type="NCBIfam" id="TIGR01130">
    <property type="entry name" value="ER_PDI_fam"/>
    <property type="match status" value="1"/>
</dbReference>
<dbReference type="PANTHER" id="PTHR18929">
    <property type="entry name" value="PROTEIN DISULFIDE ISOMERASE"/>
    <property type="match status" value="1"/>
</dbReference>
<evidence type="ECO:0000256" key="12">
    <source>
        <dbReference type="RuleBase" id="RU361130"/>
    </source>
</evidence>
<dbReference type="Pfam" id="PF00085">
    <property type="entry name" value="Thioredoxin"/>
    <property type="match status" value="2"/>
</dbReference>
<dbReference type="FunFam" id="3.40.30.10:FF:000017">
    <property type="entry name" value="Protein disulfide-isomerase A4"/>
    <property type="match status" value="1"/>
</dbReference>
<dbReference type="InterPro" id="IPR046374">
    <property type="entry name" value="PDI_a_PDIR"/>
</dbReference>
<organism evidence="13 14">
    <name type="scientific">Aedes aegypti</name>
    <name type="common">Yellowfever mosquito</name>
    <name type="synonym">Culex aegypti</name>
    <dbReference type="NCBI Taxonomy" id="7159"/>
    <lineage>
        <taxon>Eukaryota</taxon>
        <taxon>Metazoa</taxon>
        <taxon>Ecdysozoa</taxon>
        <taxon>Arthropoda</taxon>
        <taxon>Hexapoda</taxon>
        <taxon>Insecta</taxon>
        <taxon>Pterygota</taxon>
        <taxon>Neoptera</taxon>
        <taxon>Endopterygota</taxon>
        <taxon>Diptera</taxon>
        <taxon>Nematocera</taxon>
        <taxon>Culicoidea</taxon>
        <taxon>Culicidae</taxon>
        <taxon>Culicinae</taxon>
        <taxon>Aedini</taxon>
        <taxon>Aedes</taxon>
        <taxon>Stegomyia</taxon>
    </lineage>
</organism>
<dbReference type="InterPro" id="IPR013766">
    <property type="entry name" value="Thioredoxin_domain"/>
</dbReference>
<keyword evidence="5 12" id="KW-0732">Signal</keyword>
<dbReference type="CDD" id="cd02997">
    <property type="entry name" value="PDI_a_PDIR"/>
    <property type="match status" value="1"/>
</dbReference>
<keyword evidence="10" id="KW-0676">Redox-active center</keyword>
<dbReference type="GO" id="GO:0034976">
    <property type="term" value="P:response to endoplasmic reticulum stress"/>
    <property type="evidence" value="ECO:0007669"/>
    <property type="project" value="TreeGrafter"/>
</dbReference>
<dbReference type="InterPro" id="IPR005792">
    <property type="entry name" value="Prot_disulphide_isomerase"/>
</dbReference>
<keyword evidence="7" id="KW-0256">Endoplasmic reticulum</keyword>
<evidence type="ECO:0000256" key="4">
    <source>
        <dbReference type="ARBA" id="ARBA00012723"/>
    </source>
</evidence>
<dbReference type="InParanoid" id="A0A1S4EYS5"/>
<evidence type="ECO:0000256" key="1">
    <source>
        <dbReference type="ARBA" id="ARBA00001182"/>
    </source>
</evidence>
<dbReference type="CDD" id="cd02995">
    <property type="entry name" value="PDI_a_PDI_a'_C"/>
    <property type="match status" value="1"/>
</dbReference>
<sequence length="493" mass="55188">MFSAKVIATTVTLVAVLGLQSVFAGEADVLDLTDSDFSTRVAETETTLVMFYAPWCGHCKKLKPEYAKAAELLRGEDPPIALAKVDCTEGGKDTCGKFSVSGYPTLKIFKNGEVSQEYNGPREASGIAKYMKSIVGPASKDLLTLEAFEAFLKVQETSVVGFFQKESDLKGVFLKYAGSQRERLRFGHSSAQEVLDKQGETDAIYLFRAKQLSNKFEPDFVKFEGKTKDELSTFVKENFHGLAGVRTRDSINDFKNPLVVVYYAVDYVKNPKGTNYWRNRVLKVAKEFVGRVNFAISAKDDFQHELNEYGYDYVGDKPLVLARDAKNQKFIMKEEFSVENLQAFATDLEEGSLEPYVKSEPIPESNDAPVKVAVGKNFQEVVMDNGVDTLIEFYAPWCGHCKKLAPAYDELATKLKDEEVAIVKMDATANDVPPTFDVRGFPTLFWLPKNDKSSPQRYEGGREADDFLQYIAKHATSELKGWDRKGKAKKTEL</sequence>
<keyword evidence="14" id="KW-1185">Reference proteome</keyword>
<dbReference type="FunFam" id="3.40.30.10:FF:000303">
    <property type="entry name" value="Protein disulfide-isomerase"/>
    <property type="match status" value="1"/>
</dbReference>
<keyword evidence="9 12" id="KW-0413">Isomerase</keyword>
<dbReference type="InterPro" id="IPR005788">
    <property type="entry name" value="PDI_thioredoxin-like_dom"/>
</dbReference>
<evidence type="ECO:0000256" key="9">
    <source>
        <dbReference type="ARBA" id="ARBA00023235"/>
    </source>
</evidence>
<gene>
    <name evidence="13" type="primary">5570509</name>
</gene>
<dbReference type="PRINTS" id="PR00421">
    <property type="entry name" value="THIOREDOXIN"/>
</dbReference>
<dbReference type="Gene3D" id="3.40.30.10">
    <property type="entry name" value="Glutaredoxin"/>
    <property type="match status" value="4"/>
</dbReference>
<proteinExistence type="inferred from homology"/>
<evidence type="ECO:0000256" key="7">
    <source>
        <dbReference type="ARBA" id="ARBA00022824"/>
    </source>
</evidence>
<evidence type="ECO:0000256" key="3">
    <source>
        <dbReference type="ARBA" id="ARBA00006347"/>
    </source>
</evidence>
<evidence type="ECO:0000313" key="14">
    <source>
        <dbReference type="Proteomes" id="UP000008820"/>
    </source>
</evidence>
<dbReference type="EnsemblMetazoa" id="AAEL001432-RA">
    <property type="protein sequence ID" value="AAEL001432-PA"/>
    <property type="gene ID" value="AAEL001432"/>
</dbReference>
<dbReference type="EC" id="5.3.4.1" evidence="4 12"/>
<dbReference type="FunFam" id="3.40.30.10:FF:000045">
    <property type="entry name" value="Disulfide-isomerase A3"/>
    <property type="match status" value="1"/>
</dbReference>
<dbReference type="InterPro" id="IPR017937">
    <property type="entry name" value="Thioredoxin_CS"/>
</dbReference>
<feature type="chain" id="PRO_5036529602" description="Protein disulfide-isomerase" evidence="12">
    <location>
        <begin position="25"/>
        <end position="493"/>
    </location>
</feature>
<dbReference type="OrthoDB" id="427280at2759"/>
<accession>A0A1S4EYS5</accession>
<dbReference type="AlphaFoldDB" id="A0A1S4EYS5"/>
<keyword evidence="8" id="KW-1015">Disulfide bond</keyword>
<keyword evidence="6" id="KW-0677">Repeat</keyword>
<protein>
    <recommendedName>
        <fullName evidence="4 12">Protein disulfide-isomerase</fullName>
        <ecNumber evidence="4 12">5.3.4.1</ecNumber>
    </recommendedName>
</protein>
<evidence type="ECO:0000256" key="10">
    <source>
        <dbReference type="ARBA" id="ARBA00023284"/>
    </source>
</evidence>